<comment type="catalytic activity">
    <reaction evidence="8">
        <text>L-threonyl-[protein] + ATP = O-phospho-L-threonyl-[protein] + ADP + H(+)</text>
        <dbReference type="Rhea" id="RHEA:46608"/>
        <dbReference type="Rhea" id="RHEA-COMP:11060"/>
        <dbReference type="Rhea" id="RHEA-COMP:11605"/>
        <dbReference type="ChEBI" id="CHEBI:15378"/>
        <dbReference type="ChEBI" id="CHEBI:30013"/>
        <dbReference type="ChEBI" id="CHEBI:30616"/>
        <dbReference type="ChEBI" id="CHEBI:61977"/>
        <dbReference type="ChEBI" id="CHEBI:456216"/>
        <dbReference type="EC" id="2.7.11.1"/>
    </reaction>
</comment>
<dbReference type="Gene3D" id="3.30.200.20">
    <property type="entry name" value="Phosphorylase Kinase, domain 1"/>
    <property type="match status" value="1"/>
</dbReference>
<evidence type="ECO:0000256" key="5">
    <source>
        <dbReference type="ARBA" id="ARBA00022741"/>
    </source>
</evidence>
<evidence type="ECO:0000259" key="14">
    <source>
        <dbReference type="PROSITE" id="PS50011"/>
    </source>
</evidence>
<dbReference type="InterPro" id="IPR017441">
    <property type="entry name" value="Protein_kinase_ATP_BS"/>
</dbReference>
<comment type="function">
    <text evidence="10">May be involved in plant development processes.</text>
</comment>
<comment type="similarity">
    <text evidence="1">Belongs to the protein kinase superfamily. NEK Ser/Thr protein kinase family. NIMA subfamily.</text>
</comment>
<dbReference type="SMART" id="SM00220">
    <property type="entry name" value="S_TKc"/>
    <property type="match status" value="1"/>
</dbReference>
<feature type="domain" description="Protein kinase" evidence="14">
    <location>
        <begin position="8"/>
        <end position="262"/>
    </location>
</feature>
<feature type="binding site" evidence="11">
    <location>
        <position position="37"/>
    </location>
    <ligand>
        <name>ATP</name>
        <dbReference type="ChEBI" id="CHEBI:30616"/>
    </ligand>
</feature>
<keyword evidence="4" id="KW-0808">Transferase</keyword>
<evidence type="ECO:0000256" key="6">
    <source>
        <dbReference type="ARBA" id="ARBA00022777"/>
    </source>
</evidence>
<dbReference type="InterPro" id="IPR000719">
    <property type="entry name" value="Prot_kinase_dom"/>
</dbReference>
<dbReference type="PROSITE" id="PS00108">
    <property type="entry name" value="PROTEIN_KINASE_ST"/>
    <property type="match status" value="1"/>
</dbReference>
<dbReference type="AlphaFoldDB" id="A2WXA0"/>
<dbReference type="GO" id="GO:0005524">
    <property type="term" value="F:ATP binding"/>
    <property type="evidence" value="ECO:0007669"/>
    <property type="project" value="UniProtKB-UniRule"/>
</dbReference>
<protein>
    <recommendedName>
        <fullName evidence="2">non-specific serine/threonine protein kinase</fullName>
        <ecNumber evidence="2">2.7.11.1</ecNumber>
    </recommendedName>
</protein>
<evidence type="ECO:0000256" key="8">
    <source>
        <dbReference type="ARBA" id="ARBA00047899"/>
    </source>
</evidence>
<keyword evidence="13" id="KW-1133">Transmembrane helix</keyword>
<organism evidence="15 16">
    <name type="scientific">Oryza sativa subsp. indica</name>
    <name type="common">Rice</name>
    <dbReference type="NCBI Taxonomy" id="39946"/>
    <lineage>
        <taxon>Eukaryota</taxon>
        <taxon>Viridiplantae</taxon>
        <taxon>Streptophyta</taxon>
        <taxon>Embryophyta</taxon>
        <taxon>Tracheophyta</taxon>
        <taxon>Spermatophyta</taxon>
        <taxon>Magnoliopsida</taxon>
        <taxon>Liliopsida</taxon>
        <taxon>Poales</taxon>
        <taxon>Poaceae</taxon>
        <taxon>BOP clade</taxon>
        <taxon>Oryzoideae</taxon>
        <taxon>Oryzeae</taxon>
        <taxon>Oryzinae</taxon>
        <taxon>Oryza</taxon>
        <taxon>Oryza sativa</taxon>
    </lineage>
</organism>
<keyword evidence="13" id="KW-0812">Transmembrane</keyword>
<keyword evidence="5 11" id="KW-0547">Nucleotide-binding</keyword>
<evidence type="ECO:0000256" key="12">
    <source>
        <dbReference type="SAM" id="MobiDB-lite"/>
    </source>
</evidence>
<dbReference type="PANTHER" id="PTHR43671:SF98">
    <property type="entry name" value="SERINE_THREONINE-PROTEIN KINASE NEK11"/>
    <property type="match status" value="1"/>
</dbReference>
<keyword evidence="16" id="KW-1185">Reference proteome</keyword>
<dbReference type="InterPro" id="IPR008271">
    <property type="entry name" value="Ser/Thr_kinase_AS"/>
</dbReference>
<dbReference type="InterPro" id="IPR011009">
    <property type="entry name" value="Kinase-like_dom_sf"/>
</dbReference>
<dbReference type="PROSITE" id="PS50011">
    <property type="entry name" value="PROTEIN_KINASE_DOM"/>
    <property type="match status" value="1"/>
</dbReference>
<name>A2WXA0_ORYSI</name>
<feature type="region of interest" description="Disordered" evidence="12">
    <location>
        <begin position="284"/>
        <end position="385"/>
    </location>
</feature>
<dbReference type="FunFam" id="1.10.510.10:FF:000504">
    <property type="entry name" value="Serine/threonine-protein kinase Nek5"/>
    <property type="match status" value="1"/>
</dbReference>
<dbReference type="STRING" id="39946.A2WXA0"/>
<gene>
    <name evidence="15" type="ORF">OsI_04545</name>
</gene>
<sequence>MDSRMDQYEVMEQIGRGAFGAAILVNHKTEKKKYVLKKIRLARQTERCRKSAHQEMALIARLQHPYIVEFKEAWVEKGCYVCIVTGYCEGGDMAELMKKANGTYFPEEKLLKWFAQLALAVDYLHSNFVLHRDLKCSNIFLTKDQDIRLGDFGLAKTLKADDLTSSVVGTPNYMCPELLADIPYGFKSDIWSLGCCMYEMAAHRPAFKAFDMAGLISKINRSSIGPLPPCYSPSMKSLIKSMLRKSPEHRPTASEILKSPYLQPYVNQYRPFADISHPIHSLEKPITSSRSSQKSMSGSQCSSISGSDIDSIQSSERNTSGPSTSSNNTIDTEGAEATDHVSVKNCSRSDDVKSNKETVGPELERQDSSKSIHVDQRPRNEIKQPKIIKKILTTLREESKLRQNNSPIRASRVKLNSPSNREQLSDDSKHSSDISSSSKSSEVTSRESAKVICEPVKRAQASPPLKHLSPIVEHSPKAKIKQDEPLQPDPAKQAMEDVDAAVGKVKNRTPPSYSRRLSIPPRRPLGAESPLHADTKRAHNKVIKERAKSPCRPVHGPDNDIIEPPGFPMAPPSPLGGVQMKVGNARAKSAPPRAVSIKEDSSDCSSSTIAYAENTELSEPSKQDSSAQLVSSCKCSIPDAAIQKHDLTAMPSSELNTTNFQKSMASNDDVCENLALEPSSDISEQVSIFKDNVPCSKISQSTANAIVQNDEDKFTVQELLSSVADIAPFVSTKNFALEKGSPPIQSLERTSSPHLNPPIEDVIHVIRHSSFRVCGEQAVAENAEMGVQSSDVGKLLNVVREEMDSRSIPSNNLVPHRLPDCAAPKPNISETNTISSKTACSDVVKFLTVPEVNSTTTAINNGFKEEASPTKEILDVKSFRQRAEALEGLLELSADLLQHNRLEELAVVLKPFGKDKMLSIMSRHPHLCLRPCTTRDKNSTSSTAAAILPRTLRLSRRRCIPSAFRVLVRAFIAACTVVVAVAVLVWLIYRPRAIQVAVDAATLSRFALNTTANPRPVLSFNLTAGLTIRNPSRRTAVYYDVLSADGFYRGLRFGAAALPLSYQGGRRADAVRAVLVGSSGVVSWDAGAFGEDNHTGVFPVTLWVLGAVRYKYGGLMTTSATMLSARCPLALKLVEASSRVECTVISF</sequence>
<dbReference type="PANTHER" id="PTHR43671">
    <property type="entry name" value="SERINE/THREONINE-PROTEIN KINASE NEK"/>
    <property type="match status" value="1"/>
</dbReference>
<feature type="compositionally biased region" description="Polar residues" evidence="12">
    <location>
        <begin position="402"/>
        <end position="422"/>
    </location>
</feature>
<feature type="compositionally biased region" description="Basic and acidic residues" evidence="12">
    <location>
        <begin position="423"/>
        <end position="432"/>
    </location>
</feature>
<evidence type="ECO:0000256" key="11">
    <source>
        <dbReference type="PROSITE-ProRule" id="PRU10141"/>
    </source>
</evidence>
<comment type="catalytic activity">
    <reaction evidence="9">
        <text>L-seryl-[protein] + ATP = O-phospho-L-seryl-[protein] + ADP + H(+)</text>
        <dbReference type="Rhea" id="RHEA:17989"/>
        <dbReference type="Rhea" id="RHEA-COMP:9863"/>
        <dbReference type="Rhea" id="RHEA-COMP:11604"/>
        <dbReference type="ChEBI" id="CHEBI:15378"/>
        <dbReference type="ChEBI" id="CHEBI:29999"/>
        <dbReference type="ChEBI" id="CHEBI:30616"/>
        <dbReference type="ChEBI" id="CHEBI:83421"/>
        <dbReference type="ChEBI" id="CHEBI:456216"/>
        <dbReference type="EC" id="2.7.11.1"/>
    </reaction>
</comment>
<reference evidence="15 16" key="1">
    <citation type="journal article" date="2005" name="PLoS Biol.">
        <title>The genomes of Oryza sativa: a history of duplications.</title>
        <authorList>
            <person name="Yu J."/>
            <person name="Wang J."/>
            <person name="Lin W."/>
            <person name="Li S."/>
            <person name="Li H."/>
            <person name="Zhou J."/>
            <person name="Ni P."/>
            <person name="Dong W."/>
            <person name="Hu S."/>
            <person name="Zeng C."/>
            <person name="Zhang J."/>
            <person name="Zhang Y."/>
            <person name="Li R."/>
            <person name="Xu Z."/>
            <person name="Li S."/>
            <person name="Li X."/>
            <person name="Zheng H."/>
            <person name="Cong L."/>
            <person name="Lin L."/>
            <person name="Yin J."/>
            <person name="Geng J."/>
            <person name="Li G."/>
            <person name="Shi J."/>
            <person name="Liu J."/>
            <person name="Lv H."/>
            <person name="Li J."/>
            <person name="Wang J."/>
            <person name="Deng Y."/>
            <person name="Ran L."/>
            <person name="Shi X."/>
            <person name="Wang X."/>
            <person name="Wu Q."/>
            <person name="Li C."/>
            <person name="Ren X."/>
            <person name="Wang J."/>
            <person name="Wang X."/>
            <person name="Li D."/>
            <person name="Liu D."/>
            <person name="Zhang X."/>
            <person name="Ji Z."/>
            <person name="Zhao W."/>
            <person name="Sun Y."/>
            <person name="Zhang Z."/>
            <person name="Bao J."/>
            <person name="Han Y."/>
            <person name="Dong L."/>
            <person name="Ji J."/>
            <person name="Chen P."/>
            <person name="Wu S."/>
            <person name="Liu J."/>
            <person name="Xiao Y."/>
            <person name="Bu D."/>
            <person name="Tan J."/>
            <person name="Yang L."/>
            <person name="Ye C."/>
            <person name="Zhang J."/>
            <person name="Xu J."/>
            <person name="Zhou Y."/>
            <person name="Yu Y."/>
            <person name="Zhang B."/>
            <person name="Zhuang S."/>
            <person name="Wei H."/>
            <person name="Liu B."/>
            <person name="Lei M."/>
            <person name="Yu H."/>
            <person name="Li Y."/>
            <person name="Xu H."/>
            <person name="Wei S."/>
            <person name="He X."/>
            <person name="Fang L."/>
            <person name="Zhang Z."/>
            <person name="Zhang Y."/>
            <person name="Huang X."/>
            <person name="Su Z."/>
            <person name="Tong W."/>
            <person name="Li J."/>
            <person name="Tong Z."/>
            <person name="Li S."/>
            <person name="Ye J."/>
            <person name="Wang L."/>
            <person name="Fang L."/>
            <person name="Lei T."/>
            <person name="Chen C."/>
            <person name="Chen H."/>
            <person name="Xu Z."/>
            <person name="Li H."/>
            <person name="Huang H."/>
            <person name="Zhang F."/>
            <person name="Xu H."/>
            <person name="Li N."/>
            <person name="Zhao C."/>
            <person name="Li S."/>
            <person name="Dong L."/>
            <person name="Huang Y."/>
            <person name="Li L."/>
            <person name="Xi Y."/>
            <person name="Qi Q."/>
            <person name="Li W."/>
            <person name="Zhang B."/>
            <person name="Hu W."/>
            <person name="Zhang Y."/>
            <person name="Tian X."/>
            <person name="Jiao Y."/>
            <person name="Liang X."/>
            <person name="Jin J."/>
            <person name="Gao L."/>
            <person name="Zheng W."/>
            <person name="Hao B."/>
            <person name="Liu S."/>
            <person name="Wang W."/>
            <person name="Yuan L."/>
            <person name="Cao M."/>
            <person name="McDermott J."/>
            <person name="Samudrala R."/>
            <person name="Wang J."/>
            <person name="Wong G.K."/>
            <person name="Yang H."/>
        </authorList>
    </citation>
    <scope>NUCLEOTIDE SEQUENCE [LARGE SCALE GENOMIC DNA]</scope>
    <source>
        <strain evidence="16">cv. 93-11</strain>
    </source>
</reference>
<evidence type="ECO:0000256" key="10">
    <source>
        <dbReference type="ARBA" id="ARBA00055766"/>
    </source>
</evidence>
<dbReference type="CDD" id="cd08215">
    <property type="entry name" value="STKc_Nek"/>
    <property type="match status" value="1"/>
</dbReference>
<dbReference type="Gene3D" id="1.10.510.10">
    <property type="entry name" value="Transferase(Phosphotransferase) domain 1"/>
    <property type="match status" value="1"/>
</dbReference>
<dbReference type="OMA" id="IMRYNAR"/>
<dbReference type="PROSITE" id="PS00107">
    <property type="entry name" value="PROTEIN_KINASE_ATP"/>
    <property type="match status" value="1"/>
</dbReference>
<feature type="compositionally biased region" description="Basic and acidic residues" evidence="12">
    <location>
        <begin position="474"/>
        <end position="484"/>
    </location>
</feature>
<dbReference type="Proteomes" id="UP000007015">
    <property type="component" value="Chromosome 1"/>
</dbReference>
<dbReference type="InterPro" id="IPR050660">
    <property type="entry name" value="NEK_Ser/Thr_kinase"/>
</dbReference>
<dbReference type="SUPFAM" id="SSF56112">
    <property type="entry name" value="Protein kinase-like (PK-like)"/>
    <property type="match status" value="1"/>
</dbReference>
<evidence type="ECO:0000256" key="2">
    <source>
        <dbReference type="ARBA" id="ARBA00012513"/>
    </source>
</evidence>
<feature type="compositionally biased region" description="Basic and acidic residues" evidence="12">
    <location>
        <begin position="362"/>
        <end position="384"/>
    </location>
</feature>
<evidence type="ECO:0000313" key="15">
    <source>
        <dbReference type="EMBL" id="EAY76596.1"/>
    </source>
</evidence>
<proteinExistence type="inferred from homology"/>
<dbReference type="HOGENOM" id="CLU_000288_128_0_1"/>
<keyword evidence="7 11" id="KW-0067">ATP-binding</keyword>
<keyword evidence="13" id="KW-0472">Membrane</keyword>
<evidence type="ECO:0000256" key="13">
    <source>
        <dbReference type="SAM" id="Phobius"/>
    </source>
</evidence>
<dbReference type="FunFam" id="3.30.200.20:FF:000108">
    <property type="entry name" value="Serine/threonine-protein kinase Nek2"/>
    <property type="match status" value="1"/>
</dbReference>
<dbReference type="Gramene" id="BGIOSGA000439-TA">
    <property type="protein sequence ID" value="BGIOSGA000439-PA"/>
    <property type="gene ID" value="BGIOSGA000439"/>
</dbReference>
<feature type="compositionally biased region" description="Low complexity" evidence="12">
    <location>
        <begin position="288"/>
        <end position="329"/>
    </location>
</feature>
<dbReference type="GO" id="GO:0007017">
    <property type="term" value="P:microtubule-based process"/>
    <property type="evidence" value="ECO:0007669"/>
    <property type="project" value="TreeGrafter"/>
</dbReference>
<evidence type="ECO:0000256" key="1">
    <source>
        <dbReference type="ARBA" id="ARBA00010886"/>
    </source>
</evidence>
<dbReference type="Pfam" id="PF00069">
    <property type="entry name" value="Pkinase"/>
    <property type="match status" value="1"/>
</dbReference>
<feature type="transmembrane region" description="Helical" evidence="13">
    <location>
        <begin position="966"/>
        <end position="989"/>
    </location>
</feature>
<feature type="compositionally biased region" description="Basic and acidic residues" evidence="12">
    <location>
        <begin position="337"/>
        <end position="356"/>
    </location>
</feature>
<dbReference type="EMBL" id="CM000126">
    <property type="protein sequence ID" value="EAY76596.1"/>
    <property type="molecule type" value="Genomic_DNA"/>
</dbReference>
<evidence type="ECO:0000313" key="16">
    <source>
        <dbReference type="Proteomes" id="UP000007015"/>
    </source>
</evidence>
<dbReference type="GO" id="GO:0055028">
    <property type="term" value="C:cortical microtubule"/>
    <property type="evidence" value="ECO:0007669"/>
    <property type="project" value="TreeGrafter"/>
</dbReference>
<accession>A2WXA0</accession>
<evidence type="ECO:0000256" key="7">
    <source>
        <dbReference type="ARBA" id="ARBA00022840"/>
    </source>
</evidence>
<keyword evidence="3" id="KW-0723">Serine/threonine-protein kinase</keyword>
<dbReference type="EC" id="2.7.11.1" evidence="2"/>
<evidence type="ECO:0000256" key="9">
    <source>
        <dbReference type="ARBA" id="ARBA00048679"/>
    </source>
</evidence>
<dbReference type="GO" id="GO:0004674">
    <property type="term" value="F:protein serine/threonine kinase activity"/>
    <property type="evidence" value="ECO:0007669"/>
    <property type="project" value="UniProtKB-KW"/>
</dbReference>
<evidence type="ECO:0000256" key="4">
    <source>
        <dbReference type="ARBA" id="ARBA00022679"/>
    </source>
</evidence>
<feature type="region of interest" description="Disordered" evidence="12">
    <location>
        <begin position="398"/>
        <end position="538"/>
    </location>
</feature>
<keyword evidence="6" id="KW-0418">Kinase</keyword>
<feature type="compositionally biased region" description="Low complexity" evidence="12">
    <location>
        <begin position="510"/>
        <end position="520"/>
    </location>
</feature>
<evidence type="ECO:0000256" key="3">
    <source>
        <dbReference type="ARBA" id="ARBA00022527"/>
    </source>
</evidence>